<dbReference type="AlphaFoldDB" id="A0A183ALQ5"/>
<dbReference type="InterPro" id="IPR041588">
    <property type="entry name" value="Integrase_H2C2"/>
</dbReference>
<dbReference type="Pfam" id="PF17921">
    <property type="entry name" value="Integrase_H2C2"/>
    <property type="match status" value="1"/>
</dbReference>
<organism evidence="4">
    <name type="scientific">Echinostoma caproni</name>
    <dbReference type="NCBI Taxonomy" id="27848"/>
    <lineage>
        <taxon>Eukaryota</taxon>
        <taxon>Metazoa</taxon>
        <taxon>Spiralia</taxon>
        <taxon>Lophotrochozoa</taxon>
        <taxon>Platyhelminthes</taxon>
        <taxon>Trematoda</taxon>
        <taxon>Digenea</taxon>
        <taxon>Plagiorchiida</taxon>
        <taxon>Echinostomata</taxon>
        <taxon>Echinostomatoidea</taxon>
        <taxon>Echinostomatidae</taxon>
        <taxon>Echinostoma</taxon>
    </lineage>
</organism>
<sequence length="122" mass="14293">MLAAVQDPHDMVRERRKNQELRKVIETISEGQQYRNIQHVKSWRSVWKQLKLNAAGILMKRQPGRRCFVVVIPNPLRQILIKEGQELAHTGCAQTYDLLRQRVYWPNMQTEVSNQVLAGEKC</sequence>
<evidence type="ECO:0000313" key="3">
    <source>
        <dbReference type="Proteomes" id="UP000272942"/>
    </source>
</evidence>
<evidence type="ECO:0000259" key="1">
    <source>
        <dbReference type="Pfam" id="PF17921"/>
    </source>
</evidence>
<gene>
    <name evidence="2" type="ORF">ECPE_LOCUS7890</name>
</gene>
<name>A0A183ALQ5_9TREM</name>
<dbReference type="Gene3D" id="1.10.340.70">
    <property type="match status" value="1"/>
</dbReference>
<keyword evidence="3" id="KW-1185">Reference proteome</keyword>
<evidence type="ECO:0000313" key="2">
    <source>
        <dbReference type="EMBL" id="VDP82271.1"/>
    </source>
</evidence>
<protein>
    <submittedName>
        <fullName evidence="4">Integrase_H2C2 domain-containing protein</fullName>
    </submittedName>
</protein>
<reference evidence="4" key="1">
    <citation type="submission" date="2016-06" db="UniProtKB">
        <authorList>
            <consortium name="WormBaseParasite"/>
        </authorList>
    </citation>
    <scope>IDENTIFICATION</scope>
</reference>
<accession>A0A183ALQ5</accession>
<feature type="domain" description="Integrase zinc-binding" evidence="1">
    <location>
        <begin position="72"/>
        <end position="122"/>
    </location>
</feature>
<proteinExistence type="predicted"/>
<dbReference type="WBParaSite" id="ECPE_0000790901-mRNA-1">
    <property type="protein sequence ID" value="ECPE_0000790901-mRNA-1"/>
    <property type="gene ID" value="ECPE_0000790901"/>
</dbReference>
<reference evidence="2 3" key="2">
    <citation type="submission" date="2018-11" db="EMBL/GenBank/DDBJ databases">
        <authorList>
            <consortium name="Pathogen Informatics"/>
        </authorList>
    </citation>
    <scope>NUCLEOTIDE SEQUENCE [LARGE SCALE GENOMIC DNA]</scope>
    <source>
        <strain evidence="2 3">Egypt</strain>
    </source>
</reference>
<dbReference type="Proteomes" id="UP000272942">
    <property type="component" value="Unassembled WGS sequence"/>
</dbReference>
<dbReference type="EMBL" id="UZAN01045229">
    <property type="protein sequence ID" value="VDP82271.1"/>
    <property type="molecule type" value="Genomic_DNA"/>
</dbReference>
<evidence type="ECO:0000313" key="4">
    <source>
        <dbReference type="WBParaSite" id="ECPE_0000790901-mRNA-1"/>
    </source>
</evidence>